<sequence length="141" mass="14929">MASPVPPASARPRPARFFFPRSHRLYARFEDRAAADAAVGALAEAGFAVSGAWTFEGPSGASELDPGEITGLARLLSWWMSHNVEFLRGFGRAVREGQVVVALPAARLGTADEMAPVLRAGGGQRLVYTAHGNFVPVTPPS</sequence>
<name>A0ABW9QVG0_9ACTN</name>
<gene>
    <name evidence="1" type="ORF">GHK86_12995</name>
</gene>
<proteinExistence type="predicted"/>
<accession>A0ABW9QVG0</accession>
<dbReference type="Proteomes" id="UP000437736">
    <property type="component" value="Unassembled WGS sequence"/>
</dbReference>
<comment type="caution">
    <text evidence="1">The sequence shown here is derived from an EMBL/GenBank/DDBJ whole genome shotgun (WGS) entry which is preliminary data.</text>
</comment>
<dbReference type="EMBL" id="WJHE01000666">
    <property type="protein sequence ID" value="MST33631.1"/>
    <property type="molecule type" value="Genomic_DNA"/>
</dbReference>
<protein>
    <submittedName>
        <fullName evidence="1">Uncharacterized protein</fullName>
    </submittedName>
</protein>
<organism evidence="1 2">
    <name type="scientific">Acidiferrimicrobium australe</name>
    <dbReference type="NCBI Taxonomy" id="2664430"/>
    <lineage>
        <taxon>Bacteria</taxon>
        <taxon>Bacillati</taxon>
        <taxon>Actinomycetota</taxon>
        <taxon>Acidimicrobiia</taxon>
        <taxon>Acidimicrobiales</taxon>
        <taxon>Acidimicrobiaceae</taxon>
        <taxon>Acidiferrimicrobium</taxon>
    </lineage>
</organism>
<evidence type="ECO:0000313" key="2">
    <source>
        <dbReference type="Proteomes" id="UP000437736"/>
    </source>
</evidence>
<keyword evidence="2" id="KW-1185">Reference proteome</keyword>
<reference evidence="1 2" key="1">
    <citation type="submission" date="2019-11" db="EMBL/GenBank/DDBJ databases">
        <title>Acidiferrimicrobium australis gen. nov., sp. nov., an acidophilic and obligately heterotrophic, member of the Actinobacteria that catalyses dissimilatory oxido- reduction of iron isolated from metal-rich acidic water in Chile.</title>
        <authorList>
            <person name="Gonzalez D."/>
            <person name="Huber K."/>
            <person name="Hedrich S."/>
            <person name="Rojas-Villalobos C."/>
            <person name="Quatrini R."/>
            <person name="Dinamarca M.A."/>
            <person name="Schwarz A."/>
            <person name="Canales C."/>
            <person name="Nancucheo I."/>
        </authorList>
    </citation>
    <scope>NUCLEOTIDE SEQUENCE [LARGE SCALE GENOMIC DNA]</scope>
    <source>
        <strain evidence="1 2">USS-CCA1</strain>
    </source>
</reference>
<evidence type="ECO:0000313" key="1">
    <source>
        <dbReference type="EMBL" id="MST33631.1"/>
    </source>
</evidence>